<reference evidence="2 3" key="1">
    <citation type="journal article" date="2007" name="Science">
        <title>The Fusarium graminearum genome reveals a link between localized polymorphism and pathogen specialization.</title>
        <authorList>
            <person name="Cuomo C.A."/>
            <person name="Gueldener U."/>
            <person name="Xu J.-R."/>
            <person name="Trail F."/>
            <person name="Turgeon B.G."/>
            <person name="Di Pietro A."/>
            <person name="Walton J.D."/>
            <person name="Ma L.-J."/>
            <person name="Baker S.E."/>
            <person name="Rep M."/>
            <person name="Adam G."/>
            <person name="Antoniw J."/>
            <person name="Baldwin T."/>
            <person name="Calvo S.E."/>
            <person name="Chang Y.-L."/>
            <person name="DeCaprio D."/>
            <person name="Gale L.R."/>
            <person name="Gnerre S."/>
            <person name="Goswami R.S."/>
            <person name="Hammond-Kosack K."/>
            <person name="Harris L.J."/>
            <person name="Hilburn K."/>
            <person name="Kennell J.C."/>
            <person name="Kroken S."/>
            <person name="Magnuson J.K."/>
            <person name="Mannhaupt G."/>
            <person name="Mauceli E.W."/>
            <person name="Mewes H.-W."/>
            <person name="Mitterbauer R."/>
            <person name="Muehlbauer G."/>
            <person name="Muensterkoetter M."/>
            <person name="Nelson D."/>
            <person name="O'Donnell K."/>
            <person name="Ouellet T."/>
            <person name="Qi W."/>
            <person name="Quesneville H."/>
            <person name="Roncero M.I.G."/>
            <person name="Seong K.-Y."/>
            <person name="Tetko I.V."/>
            <person name="Urban M."/>
            <person name="Waalwijk C."/>
            <person name="Ward T.J."/>
            <person name="Yao J."/>
            <person name="Birren B.W."/>
            <person name="Kistler H.C."/>
        </authorList>
    </citation>
    <scope>NUCLEOTIDE SEQUENCE [LARGE SCALE GENOMIC DNA]</scope>
    <source>
        <strain evidence="3">ATCC MYA-4620 / CBS 123657 / FGSC 9075 / NRRL 31084 / PH-1</strain>
        <strain evidence="2">PH-1 / ATCC MYA-4620 / FGSC 9075 / NRRL 31084</strain>
    </source>
</reference>
<keyword evidence="3" id="KW-1185">Reference proteome</keyword>
<dbReference type="InParanoid" id="I1S900"/>
<dbReference type="RefSeq" id="XP_011320127.1">
    <property type="nucleotide sequence ID" value="XM_011321825.1"/>
</dbReference>
<dbReference type="AlphaFoldDB" id="I1S900"/>
<protein>
    <submittedName>
        <fullName evidence="1">Chromosome 2, complete genome</fullName>
    </submittedName>
</protein>
<name>I1S900_GIBZE</name>
<reference evidence="1 3" key="3">
    <citation type="journal article" date="2015" name="BMC Genomics">
        <title>The completed genome sequence of the pathogenic ascomycete fungus Fusarium graminearum.</title>
        <authorList>
            <person name="King R."/>
            <person name="Urban M."/>
            <person name="Hammond-Kosack M.C."/>
            <person name="Hassani-Pak K."/>
            <person name="Hammond-Kosack K.E."/>
        </authorList>
    </citation>
    <scope>NUCLEOTIDE SEQUENCE [LARGE SCALE GENOMIC DNA]</scope>
    <source>
        <strain evidence="3">ATCC MYA-4620 / CBS 123657 / FGSC 9075 / NRRL 31084 / PH-1</strain>
        <strain evidence="1">PH-1</strain>
    </source>
</reference>
<gene>
    <name evidence="1" type="ORF">FGRAMPH1_01T10399</name>
</gene>
<accession>A0A098DF00</accession>
<evidence type="ECO:0000313" key="1">
    <source>
        <dbReference type="EMBL" id="CEF77002.1"/>
    </source>
</evidence>
<organism evidence="1 3">
    <name type="scientific">Gibberella zeae (strain ATCC MYA-4620 / CBS 123657 / FGSC 9075 / NRRL 31084 / PH-1)</name>
    <name type="common">Wheat head blight fungus</name>
    <name type="synonym">Fusarium graminearum</name>
    <dbReference type="NCBI Taxonomy" id="229533"/>
    <lineage>
        <taxon>Eukaryota</taxon>
        <taxon>Fungi</taxon>
        <taxon>Dikarya</taxon>
        <taxon>Ascomycota</taxon>
        <taxon>Pezizomycotina</taxon>
        <taxon>Sordariomycetes</taxon>
        <taxon>Hypocreomycetidae</taxon>
        <taxon>Hypocreales</taxon>
        <taxon>Nectriaceae</taxon>
        <taxon>Fusarium</taxon>
    </lineage>
</organism>
<dbReference type="VEuPathDB" id="FungiDB:FGRAMPH1_01G10399"/>
<dbReference type="KEGG" id="fgr:FGSG_13330"/>
<dbReference type="HOGENOM" id="CLU_2004149_0_0_1"/>
<evidence type="ECO:0000313" key="2">
    <source>
        <dbReference type="EnsemblFungi" id="CEF77002"/>
    </source>
</evidence>
<reference evidence="2" key="4">
    <citation type="submission" date="2017-01" db="UniProtKB">
        <authorList>
            <consortium name="EnsemblFungi"/>
        </authorList>
    </citation>
    <scope>IDENTIFICATION</scope>
    <source>
        <strain evidence="2">PH-1 / ATCC MYA-4620 / FGSC 9075 / NRRL 31084</strain>
    </source>
</reference>
<dbReference type="EMBL" id="HG970333">
    <property type="protein sequence ID" value="CEF77002.1"/>
    <property type="molecule type" value="Genomic_DNA"/>
</dbReference>
<evidence type="ECO:0000313" key="3">
    <source>
        <dbReference type="Proteomes" id="UP000070720"/>
    </source>
</evidence>
<proteinExistence type="predicted"/>
<dbReference type="Proteomes" id="UP000070720">
    <property type="component" value="Chromosome 2"/>
</dbReference>
<sequence length="124" mass="13411">MHAGMISHQQRRSALKVGDGPLAALYDTLSDANVQVTKENNDKELLVLIGLCVGSQSRIRLDNNYTNRPASCAFHDACCLFASDIRNGKTANVHSGVTPFLCLLHADNALSIVIRLPSACLFDT</sequence>
<accession>I1S900</accession>
<dbReference type="EnsemblFungi" id="CEF77002">
    <property type="protein sequence ID" value="CEF77002"/>
    <property type="gene ID" value="FGRRES_13330"/>
</dbReference>
<reference evidence="2 3" key="2">
    <citation type="journal article" date="2010" name="Nature">
        <title>Comparative genomics reveals mobile pathogenicity chromosomes in Fusarium.</title>
        <authorList>
            <person name="Ma L.J."/>
            <person name="van der Does H.C."/>
            <person name="Borkovich K.A."/>
            <person name="Coleman J.J."/>
            <person name="Daboussi M.J."/>
            <person name="Di Pietro A."/>
            <person name="Dufresne M."/>
            <person name="Freitag M."/>
            <person name="Grabherr M."/>
            <person name="Henrissat B."/>
            <person name="Houterman P.M."/>
            <person name="Kang S."/>
            <person name="Shim W.B."/>
            <person name="Woloshuk C."/>
            <person name="Xie X."/>
            <person name="Xu J.R."/>
            <person name="Antoniw J."/>
            <person name="Baker S.E."/>
            <person name="Bluhm B.H."/>
            <person name="Breakspear A."/>
            <person name="Brown D.W."/>
            <person name="Butchko R.A."/>
            <person name="Chapman S."/>
            <person name="Coulson R."/>
            <person name="Coutinho P.M."/>
            <person name="Danchin E.G."/>
            <person name="Diener A."/>
            <person name="Gale L.R."/>
            <person name="Gardiner D.M."/>
            <person name="Goff S."/>
            <person name="Hammond-Kosack K.E."/>
            <person name="Hilburn K."/>
            <person name="Hua-Van A."/>
            <person name="Jonkers W."/>
            <person name="Kazan K."/>
            <person name="Kodira C.D."/>
            <person name="Koehrsen M."/>
            <person name="Kumar L."/>
            <person name="Lee Y.H."/>
            <person name="Li L."/>
            <person name="Manners J.M."/>
            <person name="Miranda-Saavedra D."/>
            <person name="Mukherjee M."/>
            <person name="Park G."/>
            <person name="Park J."/>
            <person name="Park S.Y."/>
            <person name="Proctor R.H."/>
            <person name="Regev A."/>
            <person name="Ruiz-Roldan M.C."/>
            <person name="Sain D."/>
            <person name="Sakthikumar S."/>
            <person name="Sykes S."/>
            <person name="Schwartz D.C."/>
            <person name="Turgeon B.G."/>
            <person name="Wapinski I."/>
            <person name="Yoder O."/>
            <person name="Young S."/>
            <person name="Zeng Q."/>
            <person name="Zhou S."/>
            <person name="Galagan J."/>
            <person name="Cuomo C.A."/>
            <person name="Kistler H.C."/>
            <person name="Rep M."/>
        </authorList>
    </citation>
    <scope>GENOME REANNOTATION</scope>
    <source>
        <strain evidence="3">ATCC MYA-4620 / CBS 123657 / FGSC 9075 / NRRL 31084 / PH-1</strain>
        <strain evidence="2">PH-1 / ATCC MYA-4620 / FGSC 9075 / NRRL 31084</strain>
    </source>
</reference>